<comment type="caution">
    <text evidence="1">The sequence shown here is derived from an EMBL/GenBank/DDBJ whole genome shotgun (WGS) entry which is preliminary data.</text>
</comment>
<gene>
    <name evidence="1" type="ORF">ACFSJT_00980</name>
</gene>
<organism evidence="1 2">
    <name type="scientific">Aquimarina celericrescens</name>
    <dbReference type="NCBI Taxonomy" id="1964542"/>
    <lineage>
        <taxon>Bacteria</taxon>
        <taxon>Pseudomonadati</taxon>
        <taxon>Bacteroidota</taxon>
        <taxon>Flavobacteriia</taxon>
        <taxon>Flavobacteriales</taxon>
        <taxon>Flavobacteriaceae</taxon>
        <taxon>Aquimarina</taxon>
    </lineage>
</organism>
<name>A0ABW5AR36_9FLAO</name>
<dbReference type="EMBL" id="JBHUHY010000002">
    <property type="protein sequence ID" value="MFD2185349.1"/>
    <property type="molecule type" value="Genomic_DNA"/>
</dbReference>
<keyword evidence="2" id="KW-1185">Reference proteome</keyword>
<proteinExistence type="predicted"/>
<reference evidence="2" key="1">
    <citation type="journal article" date="2019" name="Int. J. Syst. Evol. Microbiol.">
        <title>The Global Catalogue of Microorganisms (GCM) 10K type strain sequencing project: providing services to taxonomists for standard genome sequencing and annotation.</title>
        <authorList>
            <consortium name="The Broad Institute Genomics Platform"/>
            <consortium name="The Broad Institute Genome Sequencing Center for Infectious Disease"/>
            <person name="Wu L."/>
            <person name="Ma J."/>
        </authorList>
    </citation>
    <scope>NUCLEOTIDE SEQUENCE [LARGE SCALE GENOMIC DNA]</scope>
    <source>
        <strain evidence="2">DT92</strain>
    </source>
</reference>
<evidence type="ECO:0000313" key="1">
    <source>
        <dbReference type="EMBL" id="MFD2185349.1"/>
    </source>
</evidence>
<dbReference type="Proteomes" id="UP001597344">
    <property type="component" value="Unassembled WGS sequence"/>
</dbReference>
<sequence>MLDFLNEANWWCLLLLLILVFLLGWFLSKWTLKNKYKSELEECNRENTRLRNTGNAKAKTIFSSPSVSDDQQPGNKIKAIKTRDHGGIAVTNNDITEKEAPTLNFDSFGKADASQKDDLKLISGVGPFIEEKLNGIGIFTFDQISRFTKEDIDTVTELIKFFPGRIERDQWTKQANKLKDQK</sequence>
<accession>A0ABW5AR36</accession>
<evidence type="ECO:0008006" key="3">
    <source>
        <dbReference type="Google" id="ProtNLM"/>
    </source>
</evidence>
<evidence type="ECO:0000313" key="2">
    <source>
        <dbReference type="Proteomes" id="UP001597344"/>
    </source>
</evidence>
<dbReference type="RefSeq" id="WP_378318312.1">
    <property type="nucleotide sequence ID" value="NZ_JBHUHY010000002.1"/>
</dbReference>
<protein>
    <recommendedName>
        <fullName evidence="3">Flap endonuclease-1-like 5' DNA nuclease</fullName>
    </recommendedName>
</protein>